<proteinExistence type="predicted"/>
<dbReference type="Proteomes" id="UP001627154">
    <property type="component" value="Unassembled WGS sequence"/>
</dbReference>
<dbReference type="AlphaFoldDB" id="A0ABD2XGB9"/>
<protein>
    <recommendedName>
        <fullName evidence="5">USP domain-containing protein</fullName>
    </recommendedName>
</protein>
<evidence type="ECO:0000313" key="3">
    <source>
        <dbReference type="EMBL" id="KAL3403902.1"/>
    </source>
</evidence>
<keyword evidence="4" id="KW-1185">Reference proteome</keyword>
<evidence type="ECO:0000256" key="2">
    <source>
        <dbReference type="SAM" id="MobiDB-lite"/>
    </source>
</evidence>
<sequence>MFTMSYTGAFSTCTTSFQMETQNACNEIKNQAIPLNSEAACNETIWEIPIQQTEKSDTLTSMKQKVPKKLSSKDRKILRNRGQAYVTVSGKLVKERSVKKLISCRRKCSELITYDDQKIIFDKYYDQATYEKRFMFIKSHIEVAPRKQERINVKYYLPLANNKTEVCKKCFTDTLGETFGFVKTVIRKSFNELIETKKDLEKKLEELQKQTDEVKAKLEELQGPSKKTKIISQKSNESNSKKSSKKLTDKERQVLRNSGQAYITNSGKLVEKKIITRLTQCRRKCRERVPLQLQKKLFNYFYSLDSYKKKVLYLKSCLTVTAKKRDRSLSGKSKRVCTVLYDLIDGDRRINVCKQCFMKTLDLSIKFIRNIISKCWKSQDEIFVVDGRGKTSSVNKIPSEKIKELDEYINKFYIISMQCPKCQNYEKYLNNNLTVKEMFAQYKEDISMPLSLYRFSTVLKDSGRYWKNSNKNLCLNCKKSENCNLADEARNESQCIADKRVRRSPPNKCPTDKMKEIEEHVKNIPFVFKQCNQCQQMKKYVDSGVSITALYRSYEEQTSNPLSLKMFRTIFKDSGLHLMNPLVEKCKECLDSSNSVKAIDDIDKRGKHTPSNKSPLEKIQEIENHIKTYTVFVSQCQQCRNYEKHLLPDLNVARMYKKYKETTVNPLSIGVYRKIFKESGLNLKSSKSSDLCFQCQEAASKIKCSIDKIIKASTWPI</sequence>
<evidence type="ECO:0000256" key="1">
    <source>
        <dbReference type="SAM" id="Coils"/>
    </source>
</evidence>
<keyword evidence="1" id="KW-0175">Coiled coil</keyword>
<evidence type="ECO:0000313" key="4">
    <source>
        <dbReference type="Proteomes" id="UP001627154"/>
    </source>
</evidence>
<organism evidence="3 4">
    <name type="scientific">Trichogramma kaykai</name>
    <dbReference type="NCBI Taxonomy" id="54128"/>
    <lineage>
        <taxon>Eukaryota</taxon>
        <taxon>Metazoa</taxon>
        <taxon>Ecdysozoa</taxon>
        <taxon>Arthropoda</taxon>
        <taxon>Hexapoda</taxon>
        <taxon>Insecta</taxon>
        <taxon>Pterygota</taxon>
        <taxon>Neoptera</taxon>
        <taxon>Endopterygota</taxon>
        <taxon>Hymenoptera</taxon>
        <taxon>Apocrita</taxon>
        <taxon>Proctotrupomorpha</taxon>
        <taxon>Chalcidoidea</taxon>
        <taxon>Trichogrammatidae</taxon>
        <taxon>Trichogramma</taxon>
    </lineage>
</organism>
<name>A0ABD2XGB9_9HYME</name>
<dbReference type="PANTHER" id="PTHR10773:SF19">
    <property type="match status" value="1"/>
</dbReference>
<comment type="caution">
    <text evidence="3">The sequence shown here is derived from an EMBL/GenBank/DDBJ whole genome shotgun (WGS) entry which is preliminary data.</text>
</comment>
<reference evidence="3 4" key="1">
    <citation type="journal article" date="2024" name="bioRxiv">
        <title>A reference genome for Trichogramma kaykai: A tiny desert-dwelling parasitoid wasp with competing sex-ratio distorters.</title>
        <authorList>
            <person name="Culotta J."/>
            <person name="Lindsey A.R."/>
        </authorList>
    </citation>
    <scope>NUCLEOTIDE SEQUENCE [LARGE SCALE GENOMIC DNA]</scope>
    <source>
        <strain evidence="3 4">KSX58</strain>
    </source>
</reference>
<accession>A0ABD2XGB9</accession>
<evidence type="ECO:0008006" key="5">
    <source>
        <dbReference type="Google" id="ProtNLM"/>
    </source>
</evidence>
<dbReference type="PANTHER" id="PTHR10773">
    <property type="entry name" value="DNA-DIRECTED RNA POLYMERASES I, II, AND III SUBUNIT RPABC2"/>
    <property type="match status" value="1"/>
</dbReference>
<gene>
    <name evidence="3" type="ORF">TKK_003309</name>
</gene>
<feature type="coiled-coil region" evidence="1">
    <location>
        <begin position="190"/>
        <end position="224"/>
    </location>
</feature>
<feature type="region of interest" description="Disordered" evidence="2">
    <location>
        <begin position="226"/>
        <end position="250"/>
    </location>
</feature>
<dbReference type="EMBL" id="JBJJXI010000027">
    <property type="protein sequence ID" value="KAL3403902.1"/>
    <property type="molecule type" value="Genomic_DNA"/>
</dbReference>